<dbReference type="SMART" id="SM00345">
    <property type="entry name" value="HTH_GNTR"/>
    <property type="match status" value="1"/>
</dbReference>
<dbReference type="InterPro" id="IPR011663">
    <property type="entry name" value="UTRA"/>
</dbReference>
<dbReference type="InterPro" id="IPR050679">
    <property type="entry name" value="Bact_HTH_transcr_reg"/>
</dbReference>
<evidence type="ECO:0000256" key="2">
    <source>
        <dbReference type="ARBA" id="ARBA00023125"/>
    </source>
</evidence>
<evidence type="ECO:0000259" key="4">
    <source>
        <dbReference type="PROSITE" id="PS50949"/>
    </source>
</evidence>
<dbReference type="EMBL" id="LARY01000002">
    <property type="protein sequence ID" value="RDX00990.1"/>
    <property type="molecule type" value="Genomic_DNA"/>
</dbReference>
<comment type="caution">
    <text evidence="5">The sequence shown here is derived from an EMBL/GenBank/DDBJ whole genome shotgun (WGS) entry which is preliminary data.</text>
</comment>
<dbReference type="PANTHER" id="PTHR44846">
    <property type="entry name" value="MANNOSYL-D-GLYCERATE TRANSPORT/METABOLISM SYSTEM REPRESSOR MNGR-RELATED"/>
    <property type="match status" value="1"/>
</dbReference>
<feature type="domain" description="HTH gntR-type" evidence="4">
    <location>
        <begin position="1"/>
        <end position="69"/>
    </location>
</feature>
<dbReference type="InterPro" id="IPR000524">
    <property type="entry name" value="Tscrpt_reg_HTH_GntR"/>
</dbReference>
<organism evidence="5 6">
    <name type="scientific">Listeria kieliensis</name>
    <dbReference type="NCBI Taxonomy" id="1621700"/>
    <lineage>
        <taxon>Bacteria</taxon>
        <taxon>Bacillati</taxon>
        <taxon>Bacillota</taxon>
        <taxon>Bacilli</taxon>
        <taxon>Bacillales</taxon>
        <taxon>Listeriaceae</taxon>
        <taxon>Listeria</taxon>
    </lineage>
</organism>
<evidence type="ECO:0000256" key="3">
    <source>
        <dbReference type="ARBA" id="ARBA00023163"/>
    </source>
</evidence>
<dbReference type="Pfam" id="PF00392">
    <property type="entry name" value="GntR"/>
    <property type="match status" value="1"/>
</dbReference>
<dbReference type="Gene3D" id="1.10.10.10">
    <property type="entry name" value="Winged helix-like DNA-binding domain superfamily/Winged helix DNA-binding domain"/>
    <property type="match status" value="1"/>
</dbReference>
<dbReference type="GO" id="GO:0003700">
    <property type="term" value="F:DNA-binding transcription factor activity"/>
    <property type="evidence" value="ECO:0007669"/>
    <property type="project" value="InterPro"/>
</dbReference>
<gene>
    <name evidence="5" type="ORF">UR08_08500</name>
</gene>
<evidence type="ECO:0000313" key="5">
    <source>
        <dbReference type="EMBL" id="RDX00990.1"/>
    </source>
</evidence>
<keyword evidence="6" id="KW-1185">Reference proteome</keyword>
<dbReference type="GO" id="GO:0003677">
    <property type="term" value="F:DNA binding"/>
    <property type="evidence" value="ECO:0007669"/>
    <property type="project" value="UniProtKB-KW"/>
</dbReference>
<accession>A0A3D8TQA1</accession>
<dbReference type="PANTHER" id="PTHR44846:SF4">
    <property type="entry name" value="HTH GNTR-TYPE DOMAIN-CONTAINING PROTEIN"/>
    <property type="match status" value="1"/>
</dbReference>
<dbReference type="Pfam" id="PF07702">
    <property type="entry name" value="UTRA"/>
    <property type="match status" value="1"/>
</dbReference>
<proteinExistence type="predicted"/>
<keyword evidence="2" id="KW-0238">DNA-binding</keyword>
<evidence type="ECO:0000313" key="6">
    <source>
        <dbReference type="Proteomes" id="UP000257055"/>
    </source>
</evidence>
<dbReference type="AlphaFoldDB" id="A0A3D8TQA1"/>
<reference evidence="6" key="1">
    <citation type="submission" date="2015-04" db="EMBL/GenBank/DDBJ databases">
        <authorList>
            <person name="Schardt J."/>
            <person name="Mueller-Herbst S."/>
            <person name="Scherer S."/>
            <person name="Huptas C."/>
        </authorList>
    </citation>
    <scope>NUCLEOTIDE SEQUENCE [LARGE SCALE GENOMIC DNA]</scope>
    <source>
        <strain evidence="6">Kiel-L1</strain>
    </source>
</reference>
<dbReference type="SUPFAM" id="SSF64288">
    <property type="entry name" value="Chorismate lyase-like"/>
    <property type="match status" value="1"/>
</dbReference>
<name>A0A3D8TQA1_9LIST</name>
<dbReference type="CDD" id="cd07377">
    <property type="entry name" value="WHTH_GntR"/>
    <property type="match status" value="1"/>
</dbReference>
<dbReference type="SMART" id="SM00866">
    <property type="entry name" value="UTRA"/>
    <property type="match status" value="1"/>
</dbReference>
<dbReference type="InterPro" id="IPR036390">
    <property type="entry name" value="WH_DNA-bd_sf"/>
</dbReference>
<dbReference type="SUPFAM" id="SSF46785">
    <property type="entry name" value="Winged helix' DNA-binding domain"/>
    <property type="match status" value="1"/>
</dbReference>
<dbReference type="RefSeq" id="WP_115753242.1">
    <property type="nucleotide sequence ID" value="NZ_LARY01000002.1"/>
</dbReference>
<dbReference type="InterPro" id="IPR028978">
    <property type="entry name" value="Chorismate_lyase_/UTRA_dom_sf"/>
</dbReference>
<protein>
    <submittedName>
        <fullName evidence="5">GntR family transcriptional regulator</fullName>
    </submittedName>
</protein>
<dbReference type="Gene3D" id="3.40.1410.10">
    <property type="entry name" value="Chorismate lyase-like"/>
    <property type="match status" value="1"/>
</dbReference>
<dbReference type="Proteomes" id="UP000257055">
    <property type="component" value="Unassembled WGS sequence"/>
</dbReference>
<keyword evidence="1" id="KW-0805">Transcription regulation</keyword>
<dbReference type="PROSITE" id="PS50949">
    <property type="entry name" value="HTH_GNTR"/>
    <property type="match status" value="1"/>
</dbReference>
<keyword evidence="3" id="KW-0804">Transcription</keyword>
<sequence>MSKYQKVVEQIEQNIIDNHLQQGDKLPTFQDLMKQYDVSKSTIVKALNILEKRGVIYQIQGSGVFVRRRKRTGYINFLESQGFTADLKEFQMKSKVLAVELIQPSEEVRANLKCEAEEQVYFVKRLRFINDQILCIEESYYRQKFVPYLSRSIAEESLFHYVEKALGLTISFSDKYLHVKKLDEKESELLELETGDPALFVEELFYLSTGEPFDFSRMVYHYEHSQFFVQSNGL</sequence>
<evidence type="ECO:0000256" key="1">
    <source>
        <dbReference type="ARBA" id="ARBA00023015"/>
    </source>
</evidence>
<dbReference type="InterPro" id="IPR036388">
    <property type="entry name" value="WH-like_DNA-bd_sf"/>
</dbReference>
<dbReference type="GO" id="GO:0045892">
    <property type="term" value="P:negative regulation of DNA-templated transcription"/>
    <property type="evidence" value="ECO:0007669"/>
    <property type="project" value="TreeGrafter"/>
</dbReference>